<evidence type="ECO:0008006" key="5">
    <source>
        <dbReference type="Google" id="ProtNLM"/>
    </source>
</evidence>
<sequence>MKRLYALVSLCLSAGLGAQISEAPGPWSLHVQLTYQLQGHGGFTAPYEGDNSLQDRREVRGSYTTTVFAGRRLWEGAELYANAEAFAGAGVSRVLGLAAPPNGETYRVDSTTLKAGLARLFLRQTWNLGEPTEAVEDGPNQVATRQSRRRVVFTAGKLSGTDIFDANTYSHDARTQFNNWSLWANAAWDYPADTRGYTWGVALEWLHDDWALRAGSLMEPREANQLQLDHDVHHAHGEVIELEHDHELGGQKGALRLLAFQNHARMGSYREALALAPAAPDVTATRVPGRAKHGFGLNAEQAVTPGLGLFLRAGWNDGKTESWAFTEVERTLSMGLSASGRAWGRSGDRVGLGFAANGLNRHHRDYLVAGGSGFMVGDGRLAYSAERVLDAYYALAVGSLGSFSFEAQRFERLAFNRDRGPATICGLRLHLQL</sequence>
<name>A0ABQ5PV49_9BACT</name>
<protein>
    <recommendedName>
        <fullName evidence="5">Porin</fullName>
    </recommendedName>
</protein>
<proteinExistence type="inferred from homology"/>
<feature type="signal peptide" evidence="2">
    <location>
        <begin position="1"/>
        <end position="18"/>
    </location>
</feature>
<evidence type="ECO:0000313" key="3">
    <source>
        <dbReference type="EMBL" id="GLH66233.1"/>
    </source>
</evidence>
<evidence type="ECO:0000256" key="2">
    <source>
        <dbReference type="RuleBase" id="RU363072"/>
    </source>
</evidence>
<comment type="similarity">
    <text evidence="1 2">Belongs to the OprB family.</text>
</comment>
<dbReference type="InterPro" id="IPR007049">
    <property type="entry name" value="Carb-sel_porin_OprB"/>
</dbReference>
<gene>
    <name evidence="3" type="ORF">GETHED_05970</name>
</gene>
<dbReference type="InterPro" id="IPR038673">
    <property type="entry name" value="OprB_sf"/>
</dbReference>
<accession>A0ABQ5PV49</accession>
<dbReference type="Gene3D" id="2.40.160.180">
    <property type="entry name" value="Carbohydrate-selective porin OprB"/>
    <property type="match status" value="1"/>
</dbReference>
<dbReference type="Proteomes" id="UP001165044">
    <property type="component" value="Unassembled WGS sequence"/>
</dbReference>
<organism evidence="3 4">
    <name type="scientific">Geothrix edaphica</name>
    <dbReference type="NCBI Taxonomy" id="2927976"/>
    <lineage>
        <taxon>Bacteria</taxon>
        <taxon>Pseudomonadati</taxon>
        <taxon>Acidobacteriota</taxon>
        <taxon>Holophagae</taxon>
        <taxon>Holophagales</taxon>
        <taxon>Holophagaceae</taxon>
        <taxon>Geothrix</taxon>
    </lineage>
</organism>
<dbReference type="RefSeq" id="WP_285606311.1">
    <property type="nucleotide sequence ID" value="NZ_BSDC01000001.1"/>
</dbReference>
<evidence type="ECO:0000256" key="1">
    <source>
        <dbReference type="ARBA" id="ARBA00008769"/>
    </source>
</evidence>
<dbReference type="EMBL" id="BSDC01000001">
    <property type="protein sequence ID" value="GLH66233.1"/>
    <property type="molecule type" value="Genomic_DNA"/>
</dbReference>
<feature type="chain" id="PRO_5044982658" description="Porin" evidence="2">
    <location>
        <begin position="19"/>
        <end position="433"/>
    </location>
</feature>
<comment type="caution">
    <text evidence="3">The sequence shown here is derived from an EMBL/GenBank/DDBJ whole genome shotgun (WGS) entry which is preliminary data.</text>
</comment>
<keyword evidence="2" id="KW-0732">Signal</keyword>
<keyword evidence="4" id="KW-1185">Reference proteome</keyword>
<dbReference type="Pfam" id="PF04966">
    <property type="entry name" value="OprB"/>
    <property type="match status" value="1"/>
</dbReference>
<evidence type="ECO:0000313" key="4">
    <source>
        <dbReference type="Proteomes" id="UP001165044"/>
    </source>
</evidence>
<reference evidence="3" key="1">
    <citation type="journal article" date="2023" name="Antonie Van Leeuwenhoek">
        <title>Mesoterricola silvestris gen. nov., sp. nov., Mesoterricola sediminis sp. nov., Geothrix oryzae sp. nov., Geothrix edaphica sp. nov., Geothrix rubra sp. nov., and Geothrix limicola sp. nov., six novel members of Acidobacteriota isolated from soils.</title>
        <authorList>
            <person name="Itoh H."/>
            <person name="Sugisawa Y."/>
            <person name="Mise K."/>
            <person name="Xu Z."/>
            <person name="Kuniyasu M."/>
            <person name="Ushijima N."/>
            <person name="Kawano K."/>
            <person name="Kobayashi E."/>
            <person name="Shiratori Y."/>
            <person name="Masuda Y."/>
            <person name="Senoo K."/>
        </authorList>
    </citation>
    <scope>NUCLEOTIDE SEQUENCE</scope>
    <source>
        <strain evidence="3">Red802</strain>
    </source>
</reference>